<evidence type="ECO:0000313" key="7">
    <source>
        <dbReference type="Proteomes" id="UP000240987"/>
    </source>
</evidence>
<accession>A0A2T3J9B3</accession>
<dbReference type="InterPro" id="IPR058163">
    <property type="entry name" value="LysR-type_TF_proteobact-type"/>
</dbReference>
<sequence length="329" mass="37362">MGNTGLYRIMDSIIGNVDDLMLFYKVVQQGSLNRAATLVGLPNSTLSRRLSALERRLGIKLLQVKGKKLAATEQGQLYFQQLSPLLEMLDQQFLNLQEQQRELSGTIRLEMPALMYETWIGDIIERFLLEHPQVRLELRTEQAHSNLLAEDMDLGVCIGPLSDSSLIAQQIFGAPCGLFAHIDYLQCRGKPENLDELSEHALIISQILDRWMMVPPGSTSPITYRPNARMKVPDIREVRRAIFAGIGIGLLPLHHLRGNEDQVQQIMPDYRFEQLKFYLVYRRRELLPKAQQVLIKQLLAGAPSITDAELMIEKVVSADHMNAETRHSP</sequence>
<dbReference type="OrthoDB" id="9786526at2"/>
<organism evidence="6 7">
    <name type="scientific">Photobacterium frigidiphilum</name>
    <dbReference type="NCBI Taxonomy" id="264736"/>
    <lineage>
        <taxon>Bacteria</taxon>
        <taxon>Pseudomonadati</taxon>
        <taxon>Pseudomonadota</taxon>
        <taxon>Gammaproteobacteria</taxon>
        <taxon>Vibrionales</taxon>
        <taxon>Vibrionaceae</taxon>
        <taxon>Photobacterium</taxon>
    </lineage>
</organism>
<name>A0A2T3J9B3_9GAMM</name>
<evidence type="ECO:0000256" key="1">
    <source>
        <dbReference type="ARBA" id="ARBA00009437"/>
    </source>
</evidence>
<dbReference type="InterPro" id="IPR036390">
    <property type="entry name" value="WH_DNA-bd_sf"/>
</dbReference>
<keyword evidence="2" id="KW-0805">Transcription regulation</keyword>
<dbReference type="CDD" id="cd08422">
    <property type="entry name" value="PBP2_CrgA_like"/>
    <property type="match status" value="1"/>
</dbReference>
<dbReference type="InterPro" id="IPR005119">
    <property type="entry name" value="LysR_subst-bd"/>
</dbReference>
<dbReference type="GO" id="GO:0043565">
    <property type="term" value="F:sequence-specific DNA binding"/>
    <property type="evidence" value="ECO:0007669"/>
    <property type="project" value="TreeGrafter"/>
</dbReference>
<dbReference type="Gene3D" id="3.40.190.290">
    <property type="match status" value="1"/>
</dbReference>
<evidence type="ECO:0000256" key="2">
    <source>
        <dbReference type="ARBA" id="ARBA00023015"/>
    </source>
</evidence>
<dbReference type="EMBL" id="PYMJ01000031">
    <property type="protein sequence ID" value="PSU45410.1"/>
    <property type="molecule type" value="Genomic_DNA"/>
</dbReference>
<dbReference type="SUPFAM" id="SSF46785">
    <property type="entry name" value="Winged helix' DNA-binding domain"/>
    <property type="match status" value="1"/>
</dbReference>
<dbReference type="Gene3D" id="1.10.10.10">
    <property type="entry name" value="Winged helix-like DNA-binding domain superfamily/Winged helix DNA-binding domain"/>
    <property type="match status" value="1"/>
</dbReference>
<keyword evidence="3" id="KW-0238">DNA-binding</keyword>
<dbReference type="SUPFAM" id="SSF53850">
    <property type="entry name" value="Periplasmic binding protein-like II"/>
    <property type="match status" value="1"/>
</dbReference>
<evidence type="ECO:0000259" key="5">
    <source>
        <dbReference type="PROSITE" id="PS50931"/>
    </source>
</evidence>
<dbReference type="InterPro" id="IPR000847">
    <property type="entry name" value="LysR_HTH_N"/>
</dbReference>
<comment type="similarity">
    <text evidence="1">Belongs to the LysR transcriptional regulatory family.</text>
</comment>
<dbReference type="PANTHER" id="PTHR30537:SF5">
    <property type="entry name" value="HTH-TYPE TRANSCRIPTIONAL ACTIVATOR TTDR-RELATED"/>
    <property type="match status" value="1"/>
</dbReference>
<evidence type="ECO:0000256" key="3">
    <source>
        <dbReference type="ARBA" id="ARBA00023125"/>
    </source>
</evidence>
<dbReference type="GO" id="GO:0006351">
    <property type="term" value="P:DNA-templated transcription"/>
    <property type="evidence" value="ECO:0007669"/>
    <property type="project" value="TreeGrafter"/>
</dbReference>
<dbReference type="InterPro" id="IPR036388">
    <property type="entry name" value="WH-like_DNA-bd_sf"/>
</dbReference>
<keyword evidence="7" id="KW-1185">Reference proteome</keyword>
<feature type="domain" description="HTH lysR-type" evidence="5">
    <location>
        <begin position="16"/>
        <end position="72"/>
    </location>
</feature>
<dbReference type="Proteomes" id="UP000240987">
    <property type="component" value="Unassembled WGS sequence"/>
</dbReference>
<comment type="caution">
    <text evidence="6">The sequence shown here is derived from an EMBL/GenBank/DDBJ whole genome shotgun (WGS) entry which is preliminary data.</text>
</comment>
<evidence type="ECO:0000313" key="6">
    <source>
        <dbReference type="EMBL" id="PSU45410.1"/>
    </source>
</evidence>
<dbReference type="Pfam" id="PF03466">
    <property type="entry name" value="LysR_substrate"/>
    <property type="match status" value="1"/>
</dbReference>
<gene>
    <name evidence="6" type="ORF">C9J12_22885</name>
</gene>
<protein>
    <recommendedName>
        <fullName evidence="5">HTH lysR-type domain-containing protein</fullName>
    </recommendedName>
</protein>
<keyword evidence="4" id="KW-0804">Transcription</keyword>
<evidence type="ECO:0000256" key="4">
    <source>
        <dbReference type="ARBA" id="ARBA00023163"/>
    </source>
</evidence>
<dbReference type="AlphaFoldDB" id="A0A2T3J9B3"/>
<dbReference type="Pfam" id="PF00126">
    <property type="entry name" value="HTH_1"/>
    <property type="match status" value="1"/>
</dbReference>
<proteinExistence type="inferred from homology"/>
<dbReference type="PROSITE" id="PS50931">
    <property type="entry name" value="HTH_LYSR"/>
    <property type="match status" value="1"/>
</dbReference>
<dbReference type="PANTHER" id="PTHR30537">
    <property type="entry name" value="HTH-TYPE TRANSCRIPTIONAL REGULATOR"/>
    <property type="match status" value="1"/>
</dbReference>
<reference evidence="6 7" key="1">
    <citation type="submission" date="2018-01" db="EMBL/GenBank/DDBJ databases">
        <title>Whole genome sequencing of Histamine producing bacteria.</title>
        <authorList>
            <person name="Butler K."/>
        </authorList>
    </citation>
    <scope>NUCLEOTIDE SEQUENCE [LARGE SCALE GENOMIC DNA]</scope>
    <source>
        <strain evidence="6 7">JCM 12947</strain>
    </source>
</reference>
<dbReference type="GO" id="GO:0003700">
    <property type="term" value="F:DNA-binding transcription factor activity"/>
    <property type="evidence" value="ECO:0007669"/>
    <property type="project" value="InterPro"/>
</dbReference>